<dbReference type="Pfam" id="PF07585">
    <property type="entry name" value="BBP7"/>
    <property type="match status" value="1"/>
</dbReference>
<reference evidence="2 3" key="1">
    <citation type="submission" date="2020-07" db="EMBL/GenBank/DDBJ databases">
        <title>Thermogemmata thermophila gen. nov., sp. nov., a novel moderate thermophilic planctomycete from a Kamchatka hot spring.</title>
        <authorList>
            <person name="Elcheninov A.G."/>
            <person name="Podosokorskaya O.A."/>
            <person name="Kovaleva O.L."/>
            <person name="Novikov A."/>
            <person name="Bonch-Osmolovskaya E.A."/>
            <person name="Toshchakov S.V."/>
            <person name="Kublanov I.V."/>
        </authorList>
    </citation>
    <scope>NUCLEOTIDE SEQUENCE [LARGE SCALE GENOMIC DNA]</scope>
    <source>
        <strain evidence="2 3">2918</strain>
    </source>
</reference>
<proteinExistence type="predicted"/>
<name>A0A7V9ACC5_9BACT</name>
<dbReference type="AlphaFoldDB" id="A0A7V9ACC5"/>
<dbReference type="RefSeq" id="WP_194538337.1">
    <property type="nucleotide sequence ID" value="NZ_JACEFB010000008.1"/>
</dbReference>
<keyword evidence="1" id="KW-0732">Signal</keyword>
<dbReference type="Proteomes" id="UP000542342">
    <property type="component" value="Unassembled WGS sequence"/>
</dbReference>
<evidence type="ECO:0000256" key="1">
    <source>
        <dbReference type="SAM" id="SignalP"/>
    </source>
</evidence>
<feature type="signal peptide" evidence="1">
    <location>
        <begin position="1"/>
        <end position="23"/>
    </location>
</feature>
<accession>A0A7V9ACC5</accession>
<gene>
    <name evidence="2" type="ORF">H0921_11995</name>
</gene>
<dbReference type="EMBL" id="JACEFB010000008">
    <property type="protein sequence ID" value="MBA2226884.1"/>
    <property type="molecule type" value="Genomic_DNA"/>
</dbReference>
<protein>
    <submittedName>
        <fullName evidence="2">BBP7 family outer membrane beta-barrel protein</fullName>
    </submittedName>
</protein>
<sequence length="478" mass="51851">MMRKVLAMGWGLAMLACGGWVYAQPGQPGYAVVRPGGGIGGVAPSAVTPTAAVPEPAPLRMAGDAPVGQPAVNGAKDTAPAPAPGMLPNGVYGGMMASPFATLSSAVMDPPSSFGTETVWISGGYLMGWLTRPKLATPLVTQGDVADLRPGALGQPGTRILYGDEQFRFGNLHGMTAELGVNLNDRLYVEFRGFVFWPQHTRYTVSSDANGAPFIARPVFDTLTNSEGSYRTSTPNDIVGYTRIDARQQLFGYETHARYNVKLTPYLDVDWLLGYRRMQLEEDLRIFDFLQPTGGSITFAGATISAPDTVTDFDRFKTMNQFNGVNLGGRFRWQSGYDWLAFQGYYKVALGVTQQTLKIEGISVADTTVGRFAEVGGILAQSSNIGVHKRSEFGVIPELGVSMVFLPTRYVRLHAGYSALYWNNVIRPTSSIDRRVNPALVPTDTNFGISNPGAFPAVTFKSESVWLQGINFALELYY</sequence>
<dbReference type="PROSITE" id="PS51257">
    <property type="entry name" value="PROKAR_LIPOPROTEIN"/>
    <property type="match status" value="1"/>
</dbReference>
<evidence type="ECO:0000313" key="2">
    <source>
        <dbReference type="EMBL" id="MBA2226884.1"/>
    </source>
</evidence>
<evidence type="ECO:0000313" key="3">
    <source>
        <dbReference type="Proteomes" id="UP000542342"/>
    </source>
</evidence>
<organism evidence="2 3">
    <name type="scientific">Thermogemmata fonticola</name>
    <dbReference type="NCBI Taxonomy" id="2755323"/>
    <lineage>
        <taxon>Bacteria</taxon>
        <taxon>Pseudomonadati</taxon>
        <taxon>Planctomycetota</taxon>
        <taxon>Planctomycetia</taxon>
        <taxon>Gemmatales</taxon>
        <taxon>Gemmataceae</taxon>
        <taxon>Thermogemmata</taxon>
    </lineage>
</organism>
<feature type="chain" id="PRO_5031272889" evidence="1">
    <location>
        <begin position="24"/>
        <end position="478"/>
    </location>
</feature>
<keyword evidence="3" id="KW-1185">Reference proteome</keyword>
<dbReference type="InterPro" id="IPR011446">
    <property type="entry name" value="BBP7"/>
</dbReference>
<comment type="caution">
    <text evidence="2">The sequence shown here is derived from an EMBL/GenBank/DDBJ whole genome shotgun (WGS) entry which is preliminary data.</text>
</comment>